<dbReference type="STRING" id="1120923.SAMN02746095_03038"/>
<dbReference type="EMBL" id="BANC01000015">
    <property type="protein sequence ID" value="GAN79020.1"/>
    <property type="molecule type" value="Genomic_DNA"/>
</dbReference>
<dbReference type="AlphaFoldDB" id="A0A0D6PB74"/>
<sequence>MIAPSIIRRLQAWRVMRWATRADATFRSDEAVRIIRASELFARQAADKQAKQAAKAEVIAYVGNLAMAASLGSNPARDRLQQLCFNEIGEFAAKAAREALAELPGKRGHG</sequence>
<name>A0A0D6PB74_9PROT</name>
<reference evidence="1 2" key="1">
    <citation type="submission" date="2012-11" db="EMBL/GenBank/DDBJ databases">
        <title>Whole genome sequence of Acidocella aminolytica 101 = DSM 11237.</title>
        <authorList>
            <person name="Azuma Y."/>
            <person name="Higashiura N."/>
            <person name="Hirakawa H."/>
            <person name="Matsushita K."/>
        </authorList>
    </citation>
    <scope>NUCLEOTIDE SEQUENCE [LARGE SCALE GENOMIC DNA]</scope>
    <source>
        <strain evidence="2">101 / DSM 11237</strain>
    </source>
</reference>
<evidence type="ECO:0000313" key="1">
    <source>
        <dbReference type="EMBL" id="GAN79020.1"/>
    </source>
</evidence>
<proteinExistence type="predicted"/>
<dbReference type="Proteomes" id="UP000032668">
    <property type="component" value="Unassembled WGS sequence"/>
</dbReference>
<organism evidence="1 2">
    <name type="scientific">Acidocella aminolytica 101 = DSM 11237</name>
    <dbReference type="NCBI Taxonomy" id="1120923"/>
    <lineage>
        <taxon>Bacteria</taxon>
        <taxon>Pseudomonadati</taxon>
        <taxon>Pseudomonadota</taxon>
        <taxon>Alphaproteobacteria</taxon>
        <taxon>Acetobacterales</taxon>
        <taxon>Acidocellaceae</taxon>
        <taxon>Acidocella</taxon>
    </lineage>
</organism>
<evidence type="ECO:0000313" key="2">
    <source>
        <dbReference type="Proteomes" id="UP000032668"/>
    </source>
</evidence>
<protein>
    <submittedName>
        <fullName evidence="1">Uncharacterized protein</fullName>
    </submittedName>
</protein>
<accession>A0A0D6PB74</accession>
<comment type="caution">
    <text evidence="1">The sequence shown here is derived from an EMBL/GenBank/DDBJ whole genome shotgun (WGS) entry which is preliminary data.</text>
</comment>
<gene>
    <name evidence="1" type="ORF">Aam_015_030</name>
</gene>
<keyword evidence="2" id="KW-1185">Reference proteome</keyword>